<evidence type="ECO:0000313" key="3">
    <source>
        <dbReference type="Proteomes" id="UP001152300"/>
    </source>
</evidence>
<protein>
    <recommendedName>
        <fullName evidence="1">Protein kinase domain-containing protein</fullName>
    </recommendedName>
</protein>
<dbReference type="SUPFAM" id="SSF56112">
    <property type="entry name" value="Protein kinase-like (PK-like)"/>
    <property type="match status" value="1"/>
</dbReference>
<dbReference type="InterPro" id="IPR011009">
    <property type="entry name" value="Kinase-like_dom_sf"/>
</dbReference>
<keyword evidence="3" id="KW-1185">Reference proteome</keyword>
<evidence type="ECO:0000259" key="1">
    <source>
        <dbReference type="PROSITE" id="PS50011"/>
    </source>
</evidence>
<name>A0A9X0AK22_9HELO</name>
<reference evidence="2" key="1">
    <citation type="submission" date="2022-11" db="EMBL/GenBank/DDBJ databases">
        <title>Genome Resource of Sclerotinia nivalis Strain SnTB1, a Plant Pathogen Isolated from American Ginseng.</title>
        <authorList>
            <person name="Fan S."/>
        </authorList>
    </citation>
    <scope>NUCLEOTIDE SEQUENCE</scope>
    <source>
        <strain evidence="2">SnTB1</strain>
    </source>
</reference>
<dbReference type="Pfam" id="PF00069">
    <property type="entry name" value="Pkinase"/>
    <property type="match status" value="1"/>
</dbReference>
<gene>
    <name evidence="2" type="ORF">OCU04_007970</name>
</gene>
<feature type="domain" description="Protein kinase" evidence="1">
    <location>
        <begin position="76"/>
        <end position="321"/>
    </location>
</feature>
<dbReference type="OrthoDB" id="4062651at2759"/>
<organism evidence="2 3">
    <name type="scientific">Sclerotinia nivalis</name>
    <dbReference type="NCBI Taxonomy" id="352851"/>
    <lineage>
        <taxon>Eukaryota</taxon>
        <taxon>Fungi</taxon>
        <taxon>Dikarya</taxon>
        <taxon>Ascomycota</taxon>
        <taxon>Pezizomycotina</taxon>
        <taxon>Leotiomycetes</taxon>
        <taxon>Helotiales</taxon>
        <taxon>Sclerotiniaceae</taxon>
        <taxon>Sclerotinia</taxon>
    </lineage>
</organism>
<comment type="caution">
    <text evidence="2">The sequence shown here is derived from an EMBL/GenBank/DDBJ whole genome shotgun (WGS) entry which is preliminary data.</text>
</comment>
<dbReference type="AlphaFoldDB" id="A0A9X0AK22"/>
<dbReference type="Gene3D" id="1.10.510.10">
    <property type="entry name" value="Transferase(Phosphotransferase) domain 1"/>
    <property type="match status" value="1"/>
</dbReference>
<dbReference type="PROSITE" id="PS50011">
    <property type="entry name" value="PROTEIN_KINASE_DOM"/>
    <property type="match status" value="1"/>
</dbReference>
<evidence type="ECO:0000313" key="2">
    <source>
        <dbReference type="EMBL" id="KAJ8064135.1"/>
    </source>
</evidence>
<accession>A0A9X0AK22</accession>
<dbReference type="GO" id="GO:0005524">
    <property type="term" value="F:ATP binding"/>
    <property type="evidence" value="ECO:0007669"/>
    <property type="project" value="UniProtKB-KW"/>
</dbReference>
<dbReference type="GO" id="GO:0004674">
    <property type="term" value="F:protein serine/threonine kinase activity"/>
    <property type="evidence" value="ECO:0007669"/>
    <property type="project" value="UniProtKB-KW"/>
</dbReference>
<dbReference type="InterPro" id="IPR000719">
    <property type="entry name" value="Prot_kinase_dom"/>
</dbReference>
<proteinExistence type="predicted"/>
<sequence>MATNEDQPEWDFRLLEVSSGCGEGISIMINCNGKRMIVNFLPLESLDSTIEGPLIKRYEAFIDGAEEEELVVEEIVDMIFDVGKPSFARLAPPVTKRNQVMDLHSIIYPETFYLRFATIDDIPPPPTIINNNMELPRYSSNDIQVLEVIQGEGGITKVLVDEEEMCFKSGGPYNWTAIEREYECLSKVAKARHTSSLRIPKLTGIVISAENGQVIGILEEFIPTDLENLCTLRDVEPATVSYERRKKWATQIREMVDLLHEIGIVWGDGKPHNVLIHGDTDDAWLIDFGGSWTDGWVDEEVKETLEGDEQAVERIFEFLEV</sequence>
<dbReference type="EMBL" id="JAPEIS010000008">
    <property type="protein sequence ID" value="KAJ8064135.1"/>
    <property type="molecule type" value="Genomic_DNA"/>
</dbReference>
<dbReference type="Proteomes" id="UP001152300">
    <property type="component" value="Unassembled WGS sequence"/>
</dbReference>